<feature type="domain" description="C2H2-type" evidence="2">
    <location>
        <begin position="11"/>
        <end position="33"/>
    </location>
</feature>
<evidence type="ECO:0000259" key="2">
    <source>
        <dbReference type="SMART" id="SM00355"/>
    </source>
</evidence>
<dbReference type="InterPro" id="IPR013087">
    <property type="entry name" value="Znf_C2H2_type"/>
</dbReference>
<accession>A0A6C0JJV1</accession>
<sequence length="349" mass="40846">MDNTPKNATDFLCIFCNQQCSNMEDYDSHLMQHRTFLNEKNAEKRQEFLCKECNFKCSKKCDWSRHISTAKHLNRTFLNEKNAEPKPLHKCSNCNKVYKAKNSLWYHMKKCTETINNTQTEVQTLENKMVAFDGSAKSMEIITDLLRQNKELHQQVIELSKEPKIITNNITNNNITNSNNNNTNNQFNLNMFLNEECKNALNIMDFVRGLKLTVEDIEETGRLGYVGGMTRIFVNALKDMDVKMRPIHCTDIKRETVYVKDDDTWEKDNQEKIKLKRALKQVAHKNLQMLPEWQEQNPDYQILDTPENQQYMKISLSSLGAYSDEDAQKQEDKILKNVLKEVVLERKGT</sequence>
<keyword evidence="1" id="KW-0175">Coiled coil</keyword>
<reference evidence="3" key="1">
    <citation type="journal article" date="2020" name="Nature">
        <title>Giant virus diversity and host interactions through global metagenomics.</title>
        <authorList>
            <person name="Schulz F."/>
            <person name="Roux S."/>
            <person name="Paez-Espino D."/>
            <person name="Jungbluth S."/>
            <person name="Walsh D.A."/>
            <person name="Denef V.J."/>
            <person name="McMahon K.D."/>
            <person name="Konstantinidis K.T."/>
            <person name="Eloe-Fadrosh E.A."/>
            <person name="Kyrpides N.C."/>
            <person name="Woyke T."/>
        </authorList>
    </citation>
    <scope>NUCLEOTIDE SEQUENCE</scope>
    <source>
        <strain evidence="3">GVMAG-M-3300027747-57</strain>
    </source>
</reference>
<organism evidence="3">
    <name type="scientific">viral metagenome</name>
    <dbReference type="NCBI Taxonomy" id="1070528"/>
    <lineage>
        <taxon>unclassified sequences</taxon>
        <taxon>metagenomes</taxon>
        <taxon>organismal metagenomes</taxon>
    </lineage>
</organism>
<evidence type="ECO:0000313" key="3">
    <source>
        <dbReference type="EMBL" id="QHU06065.1"/>
    </source>
</evidence>
<dbReference type="Gene3D" id="3.30.160.60">
    <property type="entry name" value="Classic Zinc Finger"/>
    <property type="match status" value="1"/>
</dbReference>
<proteinExistence type="predicted"/>
<dbReference type="AlphaFoldDB" id="A0A6C0JJV1"/>
<evidence type="ECO:0000256" key="1">
    <source>
        <dbReference type="SAM" id="Coils"/>
    </source>
</evidence>
<protein>
    <recommendedName>
        <fullName evidence="2">C2H2-type domain-containing protein</fullName>
    </recommendedName>
</protein>
<name>A0A6C0JJV1_9ZZZZ</name>
<feature type="coiled-coil region" evidence="1">
    <location>
        <begin position="108"/>
        <end position="162"/>
    </location>
</feature>
<dbReference type="SMART" id="SM00355">
    <property type="entry name" value="ZnF_C2H2"/>
    <property type="match status" value="3"/>
</dbReference>
<feature type="domain" description="C2H2-type" evidence="2">
    <location>
        <begin position="89"/>
        <end position="109"/>
    </location>
</feature>
<dbReference type="EMBL" id="MN740430">
    <property type="protein sequence ID" value="QHU06065.1"/>
    <property type="molecule type" value="Genomic_DNA"/>
</dbReference>
<feature type="domain" description="C2H2-type" evidence="2">
    <location>
        <begin position="48"/>
        <end position="72"/>
    </location>
</feature>